<accession>A0A6C0CA75</accession>
<evidence type="ECO:0000313" key="2">
    <source>
        <dbReference type="EMBL" id="QHT01257.1"/>
    </source>
</evidence>
<evidence type="ECO:0000256" key="1">
    <source>
        <dbReference type="SAM" id="Phobius"/>
    </source>
</evidence>
<keyword evidence="1" id="KW-1133">Transmembrane helix</keyword>
<organism evidence="2">
    <name type="scientific">viral metagenome</name>
    <dbReference type="NCBI Taxonomy" id="1070528"/>
    <lineage>
        <taxon>unclassified sequences</taxon>
        <taxon>metagenomes</taxon>
        <taxon>organismal metagenomes</taxon>
    </lineage>
</organism>
<name>A0A6C0CA75_9ZZZZ</name>
<reference evidence="2" key="1">
    <citation type="journal article" date="2020" name="Nature">
        <title>Giant virus diversity and host interactions through global metagenomics.</title>
        <authorList>
            <person name="Schulz F."/>
            <person name="Roux S."/>
            <person name="Paez-Espino D."/>
            <person name="Jungbluth S."/>
            <person name="Walsh D.A."/>
            <person name="Denef V.J."/>
            <person name="McMahon K.D."/>
            <person name="Konstantinidis K.T."/>
            <person name="Eloe-Fadrosh E.A."/>
            <person name="Kyrpides N.C."/>
            <person name="Woyke T."/>
        </authorList>
    </citation>
    <scope>NUCLEOTIDE SEQUENCE</scope>
    <source>
        <strain evidence="2">GVMAG-M-3300020192-26</strain>
    </source>
</reference>
<proteinExistence type="predicted"/>
<sequence length="65" mass="7186">MSSSIDRFVSENKTALMIVGLLIVAFLIYGWWQGNKLNVNVDYSGPVRAPAMMPAMSYTNGYPAQ</sequence>
<protein>
    <submittedName>
        <fullName evidence="2">Uncharacterized protein</fullName>
    </submittedName>
</protein>
<feature type="transmembrane region" description="Helical" evidence="1">
    <location>
        <begin position="12"/>
        <end position="32"/>
    </location>
</feature>
<dbReference type="AlphaFoldDB" id="A0A6C0CA75"/>
<keyword evidence="1" id="KW-0812">Transmembrane</keyword>
<keyword evidence="1" id="KW-0472">Membrane</keyword>
<dbReference type="EMBL" id="MN739367">
    <property type="protein sequence ID" value="QHT01257.1"/>
    <property type="molecule type" value="Genomic_DNA"/>
</dbReference>